<dbReference type="EMBL" id="JAAIUW010000013">
    <property type="protein sequence ID" value="KAF7802007.1"/>
    <property type="molecule type" value="Genomic_DNA"/>
</dbReference>
<comment type="caution">
    <text evidence="1">The sequence shown here is derived from an EMBL/GenBank/DDBJ whole genome shotgun (WGS) entry which is preliminary data.</text>
</comment>
<reference evidence="1" key="1">
    <citation type="submission" date="2020-09" db="EMBL/GenBank/DDBJ databases">
        <title>Genome-Enabled Discovery of Anthraquinone Biosynthesis in Senna tora.</title>
        <authorList>
            <person name="Kang S.-H."/>
            <person name="Pandey R.P."/>
            <person name="Lee C.-M."/>
            <person name="Sim J.-S."/>
            <person name="Jeong J.-T."/>
            <person name="Choi B.-S."/>
            <person name="Jung M."/>
            <person name="Ginzburg D."/>
            <person name="Zhao K."/>
            <person name="Won S.Y."/>
            <person name="Oh T.-J."/>
            <person name="Yu Y."/>
            <person name="Kim N.-H."/>
            <person name="Lee O.R."/>
            <person name="Lee T.-H."/>
            <person name="Bashyal P."/>
            <person name="Kim T.-S."/>
            <person name="Lee W.-H."/>
            <person name="Kawkins C."/>
            <person name="Kim C.-K."/>
            <person name="Kim J.S."/>
            <person name="Ahn B.O."/>
            <person name="Rhee S.Y."/>
            <person name="Sohng J.K."/>
        </authorList>
    </citation>
    <scope>NUCLEOTIDE SEQUENCE</scope>
    <source>
        <tissue evidence="1">Leaf</tissue>
    </source>
</reference>
<evidence type="ECO:0000313" key="2">
    <source>
        <dbReference type="Proteomes" id="UP000634136"/>
    </source>
</evidence>
<organism evidence="1 2">
    <name type="scientific">Senna tora</name>
    <dbReference type="NCBI Taxonomy" id="362788"/>
    <lineage>
        <taxon>Eukaryota</taxon>
        <taxon>Viridiplantae</taxon>
        <taxon>Streptophyta</taxon>
        <taxon>Embryophyta</taxon>
        <taxon>Tracheophyta</taxon>
        <taxon>Spermatophyta</taxon>
        <taxon>Magnoliopsida</taxon>
        <taxon>eudicotyledons</taxon>
        <taxon>Gunneridae</taxon>
        <taxon>Pentapetalae</taxon>
        <taxon>rosids</taxon>
        <taxon>fabids</taxon>
        <taxon>Fabales</taxon>
        <taxon>Fabaceae</taxon>
        <taxon>Caesalpinioideae</taxon>
        <taxon>Cassia clade</taxon>
        <taxon>Senna</taxon>
    </lineage>
</organism>
<sequence length="27" mass="2856">MAYGIHPRLMGRVLGNALTAKISSNGK</sequence>
<accession>A0A834SJF4</accession>
<protein>
    <submittedName>
        <fullName evidence="1">Uncharacterized protein</fullName>
    </submittedName>
</protein>
<proteinExistence type="predicted"/>
<gene>
    <name evidence="1" type="ORF">G2W53_041118</name>
</gene>
<evidence type="ECO:0000313" key="1">
    <source>
        <dbReference type="EMBL" id="KAF7802007.1"/>
    </source>
</evidence>
<keyword evidence="2" id="KW-1185">Reference proteome</keyword>
<dbReference type="AlphaFoldDB" id="A0A834SJF4"/>
<dbReference type="Proteomes" id="UP000634136">
    <property type="component" value="Unassembled WGS sequence"/>
</dbReference>
<name>A0A834SJF4_9FABA</name>